<dbReference type="Proteomes" id="UP000001661">
    <property type="component" value="Chromosome"/>
</dbReference>
<evidence type="ECO:0000313" key="1">
    <source>
        <dbReference type="EMBL" id="ADL12020.1"/>
    </source>
</evidence>
<dbReference type="Pfam" id="PF19842">
    <property type="entry name" value="YqeC"/>
    <property type="match status" value="1"/>
</dbReference>
<dbReference type="KEGG" id="aar:Acear_0474"/>
<dbReference type="NCBIfam" id="TIGR03172">
    <property type="entry name" value="selenium cofactor biosynthesis protein YqeC"/>
    <property type="match status" value="1"/>
</dbReference>
<evidence type="ECO:0000313" key="2">
    <source>
        <dbReference type="Proteomes" id="UP000001661"/>
    </source>
</evidence>
<dbReference type="STRING" id="574087.Acear_0474"/>
<name>D9QUW1_ACEAZ</name>
<dbReference type="InterPro" id="IPR017587">
    <property type="entry name" value="YqeC"/>
</dbReference>
<sequence>MLAEVLGIRFGAAISLIGGGGKTTTMFRLAEELSLENRVITTTTTKIFKPPTNKIDDLIICKDFDLLLERLELSQAQLLTVAKKITVKDKLIGIDSCWVDKLKGAGLSYAPIIIVEADGAACKDFKIPNQTEPVVPVSTNLLLPVVGSRLVGQQLNSHNLHRASLINTINSQFDIGQLITPELVVEILLGKAGYDLLTKQQNYEVIPLINQVDTDPRYNFALEIAHKLVAAGIKKVLLTAVKRKEPVVGVVKR</sequence>
<accession>D9QUW1</accession>
<dbReference type="HOGENOM" id="CLU_068045_2_1_9"/>
<dbReference type="OrthoDB" id="368187at2"/>
<reference evidence="1 2" key="1">
    <citation type="journal article" date="2010" name="Stand. Genomic Sci.">
        <title>Complete genome sequence of Acetohalobium arabaticum type strain (Z-7288).</title>
        <authorList>
            <person name="Sikorski J."/>
            <person name="Lapidus A."/>
            <person name="Chertkov O."/>
            <person name="Lucas S."/>
            <person name="Copeland A."/>
            <person name="Glavina Del Rio T."/>
            <person name="Nolan M."/>
            <person name="Tice H."/>
            <person name="Cheng J.F."/>
            <person name="Han C."/>
            <person name="Brambilla E."/>
            <person name="Pitluck S."/>
            <person name="Liolios K."/>
            <person name="Ivanova N."/>
            <person name="Mavromatis K."/>
            <person name="Mikhailova N."/>
            <person name="Pati A."/>
            <person name="Bruce D."/>
            <person name="Detter C."/>
            <person name="Tapia R."/>
            <person name="Goodwin L."/>
            <person name="Chen A."/>
            <person name="Palaniappan K."/>
            <person name="Land M."/>
            <person name="Hauser L."/>
            <person name="Chang Y.J."/>
            <person name="Jeffries C.D."/>
            <person name="Rohde M."/>
            <person name="Goker M."/>
            <person name="Spring S."/>
            <person name="Woyke T."/>
            <person name="Bristow J."/>
            <person name="Eisen J.A."/>
            <person name="Markowitz V."/>
            <person name="Hugenholtz P."/>
            <person name="Kyrpides N.C."/>
            <person name="Klenk H.P."/>
        </authorList>
    </citation>
    <scope>NUCLEOTIDE SEQUENCE [LARGE SCALE GENOMIC DNA]</scope>
    <source>
        <strain evidence="2">ATCC 49924 / DSM 5501 / Z-7288</strain>
    </source>
</reference>
<dbReference type="RefSeq" id="WP_013277466.1">
    <property type="nucleotide sequence ID" value="NC_014378.1"/>
</dbReference>
<gene>
    <name evidence="1" type="ordered locus">Acear_0474</name>
</gene>
<dbReference type="EMBL" id="CP002105">
    <property type="protein sequence ID" value="ADL12020.1"/>
    <property type="molecule type" value="Genomic_DNA"/>
</dbReference>
<protein>
    <recommendedName>
        <fullName evidence="3">Selenium-dependent hydroxylase accessory protein YqeC</fullName>
    </recommendedName>
</protein>
<dbReference type="AlphaFoldDB" id="D9QUW1"/>
<evidence type="ECO:0008006" key="3">
    <source>
        <dbReference type="Google" id="ProtNLM"/>
    </source>
</evidence>
<keyword evidence="2" id="KW-1185">Reference proteome</keyword>
<dbReference type="eggNOG" id="COG1192">
    <property type="taxonomic scope" value="Bacteria"/>
</dbReference>
<proteinExistence type="predicted"/>
<organism evidence="1 2">
    <name type="scientific">Acetohalobium arabaticum (strain ATCC 49924 / DSM 5501 / Z-7288)</name>
    <dbReference type="NCBI Taxonomy" id="574087"/>
    <lineage>
        <taxon>Bacteria</taxon>
        <taxon>Bacillati</taxon>
        <taxon>Bacillota</taxon>
        <taxon>Clostridia</taxon>
        <taxon>Halanaerobiales</taxon>
        <taxon>Halobacteroidaceae</taxon>
        <taxon>Acetohalobium</taxon>
    </lineage>
</organism>